<accession>A0A0G8EZ07</accession>
<reference evidence="3 5" key="1">
    <citation type="submission" date="2015-04" db="EMBL/GenBank/DDBJ databases">
        <title>Draft Genome Sequences of Eight Spore-Forming Food Isolates of Bacillus cereus Genome sequencing.</title>
        <authorList>
            <person name="Krawcyk A.O."/>
            <person name="de Jong A."/>
            <person name="Eijlander R.T."/>
            <person name="Berendsen E.M."/>
            <person name="Holsappel S."/>
            <person name="Wells-Bennik M."/>
            <person name="Kuipers O.P."/>
        </authorList>
    </citation>
    <scope>NUCLEOTIDE SEQUENCE [LARGE SCALE GENOMIC DNA]</scope>
    <source>
        <strain evidence="3 5">B4077</strain>
    </source>
</reference>
<dbReference type="CDD" id="cd00093">
    <property type="entry name" value="HTH_XRE"/>
    <property type="match status" value="1"/>
</dbReference>
<dbReference type="SMART" id="SM00530">
    <property type="entry name" value="HTH_XRE"/>
    <property type="match status" value="1"/>
</dbReference>
<dbReference type="EMBL" id="JACLPZ010000023">
    <property type="protein sequence ID" value="MBY0038683.1"/>
    <property type="molecule type" value="Genomic_DNA"/>
</dbReference>
<evidence type="ECO:0000259" key="2">
    <source>
        <dbReference type="PROSITE" id="PS50943"/>
    </source>
</evidence>
<dbReference type="Proteomes" id="UP000035214">
    <property type="component" value="Unassembled WGS sequence"/>
</dbReference>
<dbReference type="Pfam" id="PF01381">
    <property type="entry name" value="HTH_3"/>
    <property type="match status" value="1"/>
</dbReference>
<gene>
    <name evidence="3" type="ORF">B4077_3551</name>
    <name evidence="4" type="ORF">H7U08_19410</name>
</gene>
<dbReference type="InterPro" id="IPR010982">
    <property type="entry name" value="Lambda_DNA-bd_dom_sf"/>
</dbReference>
<dbReference type="PROSITE" id="PS50943">
    <property type="entry name" value="HTH_CROC1"/>
    <property type="match status" value="1"/>
</dbReference>
<organism evidence="3 5">
    <name type="scientific">Bacillus cereus</name>
    <dbReference type="NCBI Taxonomy" id="1396"/>
    <lineage>
        <taxon>Bacteria</taxon>
        <taxon>Bacillati</taxon>
        <taxon>Bacillota</taxon>
        <taxon>Bacilli</taxon>
        <taxon>Bacillales</taxon>
        <taxon>Bacillaceae</taxon>
        <taxon>Bacillus</taxon>
        <taxon>Bacillus cereus group</taxon>
    </lineage>
</organism>
<evidence type="ECO:0000313" key="4">
    <source>
        <dbReference type="EMBL" id="MBY0038683.1"/>
    </source>
</evidence>
<reference evidence="4" key="2">
    <citation type="submission" date="2020-08" db="EMBL/GenBank/DDBJ databases">
        <title>Fungal Genomes of the International Space Station.</title>
        <authorList>
            <person name="Seuylemezian A."/>
            <person name="Singh N.K."/>
            <person name="Wood J."/>
            <person name="Venkateswaran K."/>
        </authorList>
    </citation>
    <scope>NUCLEOTIDE SEQUENCE</scope>
    <source>
        <strain evidence="4">I2-B2</strain>
    </source>
</reference>
<sequence>MNYERVAKNLINLRNEKSREEVARAVGISVSTLQMYENGQRIPRDNIKIKLANFYGVTVQTIFFDSEQHEVC</sequence>
<evidence type="ECO:0000256" key="1">
    <source>
        <dbReference type="ARBA" id="ARBA00023125"/>
    </source>
</evidence>
<evidence type="ECO:0000313" key="5">
    <source>
        <dbReference type="Proteomes" id="UP000035214"/>
    </source>
</evidence>
<dbReference type="AlphaFoldDB" id="A0A0G8EZ07"/>
<evidence type="ECO:0000313" key="3">
    <source>
        <dbReference type="EMBL" id="KLA29491.1"/>
    </source>
</evidence>
<protein>
    <submittedName>
        <fullName evidence="4">Helix-turn-helix transcriptional regulator</fullName>
    </submittedName>
</protein>
<dbReference type="PANTHER" id="PTHR46558">
    <property type="entry name" value="TRACRIPTIONAL REGULATORY PROTEIN-RELATED-RELATED"/>
    <property type="match status" value="1"/>
</dbReference>
<dbReference type="EMBL" id="LCYI01000022">
    <property type="protein sequence ID" value="KLA29491.1"/>
    <property type="molecule type" value="Genomic_DNA"/>
</dbReference>
<dbReference type="GO" id="GO:0003677">
    <property type="term" value="F:DNA binding"/>
    <property type="evidence" value="ECO:0007669"/>
    <property type="project" value="UniProtKB-KW"/>
</dbReference>
<dbReference type="RefSeq" id="WP_001105582.1">
    <property type="nucleotide sequence ID" value="NZ_JACLPZ010000023.1"/>
</dbReference>
<dbReference type="InterPro" id="IPR001387">
    <property type="entry name" value="Cro/C1-type_HTH"/>
</dbReference>
<dbReference type="PANTHER" id="PTHR46558:SF11">
    <property type="entry name" value="HTH-TYPE TRANSCRIPTIONAL REGULATOR XRE"/>
    <property type="match status" value="1"/>
</dbReference>
<name>A0A0G8EZ07_BACCE</name>
<feature type="domain" description="HTH cro/C1-type" evidence="2">
    <location>
        <begin position="10"/>
        <end position="62"/>
    </location>
</feature>
<dbReference type="PATRIC" id="fig|1396.428.peg.4651"/>
<dbReference type="Gene3D" id="1.10.260.40">
    <property type="entry name" value="lambda repressor-like DNA-binding domains"/>
    <property type="match status" value="1"/>
</dbReference>
<comment type="caution">
    <text evidence="3">The sequence shown here is derived from an EMBL/GenBank/DDBJ whole genome shotgun (WGS) entry which is preliminary data.</text>
</comment>
<keyword evidence="1" id="KW-0238">DNA-binding</keyword>
<dbReference type="Proteomes" id="UP001197806">
    <property type="component" value="Unassembled WGS sequence"/>
</dbReference>
<proteinExistence type="predicted"/>
<dbReference type="SUPFAM" id="SSF47413">
    <property type="entry name" value="lambda repressor-like DNA-binding domains"/>
    <property type="match status" value="1"/>
</dbReference>